<organism evidence="2">
    <name type="scientific">Candidatus Methanomethylicus mesodigestus</name>
    <dbReference type="NCBI Taxonomy" id="1867258"/>
    <lineage>
        <taxon>Archaea</taxon>
        <taxon>Thermoproteota</taxon>
        <taxon>Methanosuratincolia</taxon>
        <taxon>Candidatus Methanomethylicales</taxon>
        <taxon>Candidatus Methanomethylicaceae</taxon>
        <taxon>Candidatus Methanomethylicus</taxon>
    </lineage>
</organism>
<name>A0A7C3FCN2_9CREN</name>
<evidence type="ECO:0000256" key="1">
    <source>
        <dbReference type="SAM" id="Phobius"/>
    </source>
</evidence>
<evidence type="ECO:0000313" key="2">
    <source>
        <dbReference type="EMBL" id="HFK20521.1"/>
    </source>
</evidence>
<accession>A0A7C3FCN2</accession>
<feature type="transmembrane region" description="Helical" evidence="1">
    <location>
        <begin position="110"/>
        <end position="131"/>
    </location>
</feature>
<keyword evidence="1" id="KW-0812">Transmembrane</keyword>
<sequence length="193" mass="21103">MKSNLPRTKRIAYLSILVALAITLRLLKTALFGPVQFINFPGVFTVLGGILFGPMAGFVIGFGSFLFSDIIIGLPGLWTATTSLSMGVIGIISGLIWMRRDKEKISKAALGVSTYILILFYDIFTSVILLVVMMRLDWISALTIGILGLFLPVPASGGFMIGVGPITEFTTTMFVVLIFMVLIKNHNIIWPKK</sequence>
<evidence type="ECO:0008006" key="3">
    <source>
        <dbReference type="Google" id="ProtNLM"/>
    </source>
</evidence>
<keyword evidence="1" id="KW-0472">Membrane</keyword>
<feature type="transmembrane region" description="Helical" evidence="1">
    <location>
        <begin position="138"/>
        <end position="155"/>
    </location>
</feature>
<feature type="transmembrane region" description="Helical" evidence="1">
    <location>
        <begin position="12"/>
        <end position="31"/>
    </location>
</feature>
<protein>
    <recommendedName>
        <fullName evidence="3">ECF transporter S component</fullName>
    </recommendedName>
</protein>
<reference evidence="2" key="1">
    <citation type="journal article" date="2020" name="mSystems">
        <title>Genome- and Community-Level Interaction Insights into Carbon Utilization and Element Cycling Functions of Hydrothermarchaeota in Hydrothermal Sediment.</title>
        <authorList>
            <person name="Zhou Z."/>
            <person name="Liu Y."/>
            <person name="Xu W."/>
            <person name="Pan J."/>
            <person name="Luo Z.H."/>
            <person name="Li M."/>
        </authorList>
    </citation>
    <scope>NUCLEOTIDE SEQUENCE [LARGE SCALE GENOMIC DNA]</scope>
    <source>
        <strain evidence="2">SpSt-468</strain>
    </source>
</reference>
<gene>
    <name evidence="2" type="ORF">ENS19_04480</name>
</gene>
<proteinExistence type="predicted"/>
<dbReference type="InterPro" id="IPR009825">
    <property type="entry name" value="ECF_substrate-spec-like"/>
</dbReference>
<comment type="caution">
    <text evidence="2">The sequence shown here is derived from an EMBL/GenBank/DDBJ whole genome shotgun (WGS) entry which is preliminary data.</text>
</comment>
<dbReference type="GO" id="GO:0016020">
    <property type="term" value="C:membrane"/>
    <property type="evidence" value="ECO:0007669"/>
    <property type="project" value="InterPro"/>
</dbReference>
<dbReference type="Gene3D" id="1.10.1760.20">
    <property type="match status" value="1"/>
</dbReference>
<dbReference type="Pfam" id="PF07155">
    <property type="entry name" value="ECF-ribofla_trS"/>
    <property type="match status" value="1"/>
</dbReference>
<keyword evidence="1" id="KW-1133">Transmembrane helix</keyword>
<dbReference type="AlphaFoldDB" id="A0A7C3FCN2"/>
<feature type="transmembrane region" description="Helical" evidence="1">
    <location>
        <begin position="77"/>
        <end position="98"/>
    </location>
</feature>
<dbReference type="EMBL" id="DSTX01000007">
    <property type="protein sequence ID" value="HFK20521.1"/>
    <property type="molecule type" value="Genomic_DNA"/>
</dbReference>
<feature type="transmembrane region" description="Helical" evidence="1">
    <location>
        <begin position="43"/>
        <end position="65"/>
    </location>
</feature>
<feature type="transmembrane region" description="Helical" evidence="1">
    <location>
        <begin position="161"/>
        <end position="183"/>
    </location>
</feature>